<dbReference type="InterPro" id="IPR048703">
    <property type="entry name" value="Tnp_Tc3-like_HTH"/>
</dbReference>
<dbReference type="Gene3D" id="1.10.10.60">
    <property type="entry name" value="Homeodomain-like"/>
    <property type="match status" value="1"/>
</dbReference>
<evidence type="ECO:0000259" key="4">
    <source>
        <dbReference type="Pfam" id="PF13358"/>
    </source>
</evidence>
<protein>
    <submittedName>
        <fullName evidence="7">Transposase</fullName>
    </submittedName>
</protein>
<dbReference type="InterPro" id="IPR012337">
    <property type="entry name" value="RNaseH-like_sf"/>
</dbReference>
<evidence type="ECO:0000256" key="1">
    <source>
        <dbReference type="ARBA" id="ARBA00004123"/>
    </source>
</evidence>
<dbReference type="GO" id="GO:0005634">
    <property type="term" value="C:nucleus"/>
    <property type="evidence" value="ECO:0007669"/>
    <property type="project" value="UniProtKB-SubCell"/>
</dbReference>
<keyword evidence="6" id="KW-1185">Reference proteome</keyword>
<sequence length="330" mass="38654">MPKGKELTDVEKGKILALHNENISTRGIAKRIKRSQKVVVSYLKNPEGYGLKKHKRGRKSKLTRRQKNQVIQAASNSTKSTKEIKEDLDLCVHRETVRRVLKHSPHIVRAKMLPAPALKPEHIEKRISFARNNMATIWRHVVFSDEKKFNLDGPDGFSCYWRDLRKEPRYFKRRNFGGGSLMVWGAFSALGKLELAFTSSRMNSEDYQQVLQNHYIPFKNRFRRIPLIFQQDNASIHVSRSTKGWFDRKRINVMDWPPRSPDLNPMENLWGILVRRIYANNKQYDTKEELKQAILDAWDAIDVQVINNLVNNMQNRIFDVIQRNGKAIDY</sequence>
<dbReference type="Pfam" id="PF13358">
    <property type="entry name" value="DDE_3"/>
    <property type="match status" value="1"/>
</dbReference>
<dbReference type="NCBIfam" id="NF033545">
    <property type="entry name" value="transpos_IS630"/>
    <property type="match status" value="1"/>
</dbReference>
<dbReference type="GO" id="GO:0003677">
    <property type="term" value="F:DNA binding"/>
    <property type="evidence" value="ECO:0007669"/>
    <property type="project" value="InterPro"/>
</dbReference>
<organism evidence="6 7">
    <name type="scientific">Panagrolaimus davidi</name>
    <dbReference type="NCBI Taxonomy" id="227884"/>
    <lineage>
        <taxon>Eukaryota</taxon>
        <taxon>Metazoa</taxon>
        <taxon>Ecdysozoa</taxon>
        <taxon>Nematoda</taxon>
        <taxon>Chromadorea</taxon>
        <taxon>Rhabditida</taxon>
        <taxon>Tylenchina</taxon>
        <taxon>Panagrolaimomorpha</taxon>
        <taxon>Panagrolaimoidea</taxon>
        <taxon>Panagrolaimidae</taxon>
        <taxon>Panagrolaimus</taxon>
    </lineage>
</organism>
<dbReference type="InterPro" id="IPR047655">
    <property type="entry name" value="Transpos_IS630-like"/>
</dbReference>
<dbReference type="Gene3D" id="3.30.420.10">
    <property type="entry name" value="Ribonuclease H-like superfamily/Ribonuclease H"/>
    <property type="match status" value="1"/>
</dbReference>
<feature type="compositionally biased region" description="Basic residues" evidence="2">
    <location>
        <begin position="52"/>
        <end position="67"/>
    </location>
</feature>
<evidence type="ECO:0000259" key="5">
    <source>
        <dbReference type="Pfam" id="PF21517"/>
    </source>
</evidence>
<dbReference type="InterPro" id="IPR025898">
    <property type="entry name" value="Tc3_transposase_DNA-bd_dom"/>
</dbReference>
<name>A0A914QHT3_9BILA</name>
<evidence type="ECO:0000313" key="6">
    <source>
        <dbReference type="Proteomes" id="UP000887578"/>
    </source>
</evidence>
<feature type="domain" description="Transposable element Tc3 transposase-like DNA-binding HTH" evidence="5">
    <location>
        <begin position="65"/>
        <end position="104"/>
    </location>
</feature>
<feature type="region of interest" description="Disordered" evidence="2">
    <location>
        <begin position="52"/>
        <end position="78"/>
    </location>
</feature>
<dbReference type="Proteomes" id="UP000887578">
    <property type="component" value="Unplaced"/>
</dbReference>
<dbReference type="SUPFAM" id="SSF53098">
    <property type="entry name" value="Ribonuclease H-like"/>
    <property type="match status" value="1"/>
</dbReference>
<feature type="domain" description="Tc3 transposase DNA binding" evidence="3">
    <location>
        <begin position="4"/>
        <end position="50"/>
    </location>
</feature>
<proteinExistence type="predicted"/>
<dbReference type="Gene3D" id="1.10.10.10">
    <property type="entry name" value="Winged helix-like DNA-binding domain superfamily/Winged helix DNA-binding domain"/>
    <property type="match status" value="1"/>
</dbReference>
<accession>A0A914QHT3</accession>
<dbReference type="InterPro" id="IPR052338">
    <property type="entry name" value="Transposase_5"/>
</dbReference>
<evidence type="ECO:0000313" key="7">
    <source>
        <dbReference type="WBParaSite" id="PDA_v2.g31601.t1"/>
    </source>
</evidence>
<evidence type="ECO:0000259" key="3">
    <source>
        <dbReference type="Pfam" id="PF11427"/>
    </source>
</evidence>
<dbReference type="Pfam" id="PF11427">
    <property type="entry name" value="HTH_Tnp_Tc3_1"/>
    <property type="match status" value="1"/>
</dbReference>
<dbReference type="Pfam" id="PF21517">
    <property type="entry name" value="HTH_Tnp_Tc3_2_like"/>
    <property type="match status" value="1"/>
</dbReference>
<dbReference type="WBParaSite" id="PDA_v2.g31601.t1">
    <property type="protein sequence ID" value="PDA_v2.g31601.t1"/>
    <property type="gene ID" value="PDA_v2.g31601"/>
</dbReference>
<dbReference type="InterPro" id="IPR038717">
    <property type="entry name" value="Tc1-like_DDE_dom"/>
</dbReference>
<dbReference type="AlphaFoldDB" id="A0A914QHT3"/>
<feature type="domain" description="Tc1-like transposase DDE" evidence="4">
    <location>
        <begin position="140"/>
        <end position="291"/>
    </location>
</feature>
<dbReference type="PANTHER" id="PTHR23022:SF129">
    <property type="entry name" value="TRANSPOSABLE ELEMENT TC3 TRANSPOSASE"/>
    <property type="match status" value="1"/>
</dbReference>
<dbReference type="InterPro" id="IPR009057">
    <property type="entry name" value="Homeodomain-like_sf"/>
</dbReference>
<dbReference type="SUPFAM" id="SSF46689">
    <property type="entry name" value="Homeodomain-like"/>
    <property type="match status" value="1"/>
</dbReference>
<dbReference type="InterPro" id="IPR036388">
    <property type="entry name" value="WH-like_DNA-bd_sf"/>
</dbReference>
<reference evidence="7" key="1">
    <citation type="submission" date="2022-11" db="UniProtKB">
        <authorList>
            <consortium name="WormBaseParasite"/>
        </authorList>
    </citation>
    <scope>IDENTIFICATION</scope>
</reference>
<feature type="compositionally biased region" description="Polar residues" evidence="2">
    <location>
        <begin position="68"/>
        <end position="78"/>
    </location>
</feature>
<evidence type="ECO:0000256" key="2">
    <source>
        <dbReference type="SAM" id="MobiDB-lite"/>
    </source>
</evidence>
<dbReference type="PANTHER" id="PTHR23022">
    <property type="entry name" value="TRANSPOSABLE ELEMENT-RELATED"/>
    <property type="match status" value="1"/>
</dbReference>
<dbReference type="InterPro" id="IPR036397">
    <property type="entry name" value="RNaseH_sf"/>
</dbReference>
<comment type="subcellular location">
    <subcellularLocation>
        <location evidence="1">Nucleus</location>
    </subcellularLocation>
</comment>